<accession>A0A0V0HG35</accession>
<dbReference type="AlphaFoldDB" id="A0A0V0HG35"/>
<protein>
    <submittedName>
        <fullName evidence="1">Putative ovule protein</fullName>
    </submittedName>
</protein>
<dbReference type="EMBL" id="GEDG01020073">
    <property type="protein sequence ID" value="JAP19422.1"/>
    <property type="molecule type" value="Transcribed_RNA"/>
</dbReference>
<proteinExistence type="predicted"/>
<name>A0A0V0HG35_SOLCH</name>
<sequence length="122" mass="13967">MTRKTIFLRIQATTHIAAFVNMLALVKEEILKGKTVTSLILTRLGENIESPKPERRKRRLLLPPSQFKCLPNLVCPSKSAFSIFSKFSNSNIYMESFETTRFKGTTHIFNLRSQDSKSPFIS</sequence>
<evidence type="ECO:0000313" key="1">
    <source>
        <dbReference type="EMBL" id="JAP19422.1"/>
    </source>
</evidence>
<reference evidence="1" key="1">
    <citation type="submission" date="2015-12" db="EMBL/GenBank/DDBJ databases">
        <title>Gene expression during late stages of embryo sac development: a critical building block for successful pollen-pistil interactions.</title>
        <authorList>
            <person name="Liu Y."/>
            <person name="Joly V."/>
            <person name="Sabar M."/>
            <person name="Matton D.P."/>
        </authorList>
    </citation>
    <scope>NUCLEOTIDE SEQUENCE</scope>
</reference>
<organism evidence="1">
    <name type="scientific">Solanum chacoense</name>
    <name type="common">Chaco potato</name>
    <dbReference type="NCBI Taxonomy" id="4108"/>
    <lineage>
        <taxon>Eukaryota</taxon>
        <taxon>Viridiplantae</taxon>
        <taxon>Streptophyta</taxon>
        <taxon>Embryophyta</taxon>
        <taxon>Tracheophyta</taxon>
        <taxon>Spermatophyta</taxon>
        <taxon>Magnoliopsida</taxon>
        <taxon>eudicotyledons</taxon>
        <taxon>Gunneridae</taxon>
        <taxon>Pentapetalae</taxon>
        <taxon>asterids</taxon>
        <taxon>lamiids</taxon>
        <taxon>Solanales</taxon>
        <taxon>Solanaceae</taxon>
        <taxon>Solanoideae</taxon>
        <taxon>Solaneae</taxon>
        <taxon>Solanum</taxon>
    </lineage>
</organism>